<dbReference type="Pfam" id="PF01263">
    <property type="entry name" value="Aldose_epim"/>
    <property type="match status" value="1"/>
</dbReference>
<dbReference type="GO" id="GO:0006006">
    <property type="term" value="P:glucose metabolic process"/>
    <property type="evidence" value="ECO:0007669"/>
    <property type="project" value="TreeGrafter"/>
</dbReference>
<evidence type="ECO:0000256" key="3">
    <source>
        <dbReference type="ARBA" id="ARBA00023235"/>
    </source>
</evidence>
<dbReference type="PANTHER" id="PTHR10091">
    <property type="entry name" value="ALDOSE-1-EPIMERASE"/>
    <property type="match status" value="1"/>
</dbReference>
<comment type="pathway">
    <text evidence="1 5">Carbohydrate metabolism; hexose metabolism.</text>
</comment>
<accession>A0A842HF91</accession>
<dbReference type="InterPro" id="IPR015443">
    <property type="entry name" value="Aldose_1-epimerase"/>
</dbReference>
<evidence type="ECO:0000313" key="9">
    <source>
        <dbReference type="EMBL" id="MBC2595285.1"/>
    </source>
</evidence>
<dbReference type="RefSeq" id="WP_185676240.1">
    <property type="nucleotide sequence ID" value="NZ_JACHVB010000035.1"/>
</dbReference>
<dbReference type="InterPro" id="IPR011013">
    <property type="entry name" value="Gal_mutarotase_sf_dom"/>
</dbReference>
<dbReference type="EMBL" id="JACHVB010000035">
    <property type="protein sequence ID" value="MBC2595285.1"/>
    <property type="molecule type" value="Genomic_DNA"/>
</dbReference>
<keyword evidence="4 5" id="KW-0119">Carbohydrate metabolism</keyword>
<dbReference type="InterPro" id="IPR047215">
    <property type="entry name" value="Galactose_mutarotase-like"/>
</dbReference>
<dbReference type="NCBIfam" id="NF008277">
    <property type="entry name" value="PRK11055.1"/>
    <property type="match status" value="1"/>
</dbReference>
<dbReference type="CDD" id="cd09019">
    <property type="entry name" value="galactose_mutarotase_like"/>
    <property type="match status" value="1"/>
</dbReference>
<evidence type="ECO:0000256" key="7">
    <source>
        <dbReference type="PIRSR" id="PIRSR005096-2"/>
    </source>
</evidence>
<dbReference type="Proteomes" id="UP000546464">
    <property type="component" value="Unassembled WGS sequence"/>
</dbReference>
<evidence type="ECO:0000256" key="1">
    <source>
        <dbReference type="ARBA" id="ARBA00005028"/>
    </source>
</evidence>
<organism evidence="9 10">
    <name type="scientific">Ruficoccus amylovorans</name>
    <dbReference type="NCBI Taxonomy" id="1804625"/>
    <lineage>
        <taxon>Bacteria</taxon>
        <taxon>Pseudomonadati</taxon>
        <taxon>Verrucomicrobiota</taxon>
        <taxon>Opitutia</taxon>
        <taxon>Puniceicoccales</taxon>
        <taxon>Cerasicoccaceae</taxon>
        <taxon>Ruficoccus</taxon>
    </lineage>
</organism>
<reference evidence="9 10" key="1">
    <citation type="submission" date="2020-07" db="EMBL/GenBank/DDBJ databases">
        <authorList>
            <person name="Feng X."/>
        </authorList>
    </citation>
    <scope>NUCLEOTIDE SEQUENCE [LARGE SCALE GENOMIC DNA]</scope>
    <source>
        <strain evidence="9 10">JCM31066</strain>
    </source>
</reference>
<keyword evidence="10" id="KW-1185">Reference proteome</keyword>
<evidence type="ECO:0000313" key="10">
    <source>
        <dbReference type="Proteomes" id="UP000546464"/>
    </source>
</evidence>
<evidence type="ECO:0000256" key="2">
    <source>
        <dbReference type="ARBA" id="ARBA00006206"/>
    </source>
</evidence>
<feature type="binding site" evidence="7">
    <location>
        <position position="247"/>
    </location>
    <ligand>
        <name>beta-D-galactose</name>
        <dbReference type="ChEBI" id="CHEBI:27667"/>
    </ligand>
</feature>
<name>A0A842HF91_9BACT</name>
<dbReference type="PANTHER" id="PTHR10091:SF0">
    <property type="entry name" value="GALACTOSE MUTAROTASE"/>
    <property type="match status" value="1"/>
</dbReference>
<comment type="caution">
    <text evidence="9">The sequence shown here is derived from an EMBL/GenBank/DDBJ whole genome shotgun (WGS) entry which is preliminary data.</text>
</comment>
<feature type="binding site" evidence="8">
    <location>
        <begin position="180"/>
        <end position="182"/>
    </location>
    <ligand>
        <name>beta-D-galactose</name>
        <dbReference type="ChEBI" id="CHEBI:27667"/>
    </ligand>
</feature>
<dbReference type="GO" id="GO:0004034">
    <property type="term" value="F:aldose 1-epimerase activity"/>
    <property type="evidence" value="ECO:0007669"/>
    <property type="project" value="UniProtKB-EC"/>
</dbReference>
<evidence type="ECO:0000256" key="4">
    <source>
        <dbReference type="ARBA" id="ARBA00023277"/>
    </source>
</evidence>
<comment type="catalytic activity">
    <reaction evidence="5">
        <text>alpha-D-glucose = beta-D-glucose</text>
        <dbReference type="Rhea" id="RHEA:10264"/>
        <dbReference type="ChEBI" id="CHEBI:15903"/>
        <dbReference type="ChEBI" id="CHEBI:17925"/>
        <dbReference type="EC" id="5.1.3.3"/>
    </reaction>
</comment>
<comment type="similarity">
    <text evidence="2 5">Belongs to the aldose epimerase family.</text>
</comment>
<dbReference type="InterPro" id="IPR014718">
    <property type="entry name" value="GH-type_carb-bd"/>
</dbReference>
<protein>
    <recommendedName>
        <fullName evidence="5">Aldose 1-epimerase</fullName>
        <ecNumber evidence="5">5.1.3.3</ecNumber>
    </recommendedName>
</protein>
<dbReference type="GO" id="GO:0033499">
    <property type="term" value="P:galactose catabolic process via UDP-galactose, Leloir pathway"/>
    <property type="evidence" value="ECO:0007669"/>
    <property type="project" value="TreeGrafter"/>
</dbReference>
<dbReference type="Gene3D" id="2.70.98.10">
    <property type="match status" value="1"/>
</dbReference>
<evidence type="ECO:0000256" key="6">
    <source>
        <dbReference type="PIRSR" id="PIRSR005096-1"/>
    </source>
</evidence>
<dbReference type="GO" id="GO:0030246">
    <property type="term" value="F:carbohydrate binding"/>
    <property type="evidence" value="ECO:0007669"/>
    <property type="project" value="InterPro"/>
</dbReference>
<sequence length="347" mass="37872">MSITREDYGQLPDGRTAELFTLTNAQGMVLRVTNYGGLLLSLEVPDRDGKKADVLLGKKDLNGYLAGHPFFGAITGRVAGRITGAKFTLDGTEYQLDKTDGDNCLHGGRDGYDKQLWEPTALEEEGASVLKLRYIDPAGHNGFPGTVDCTVTYRLTDAGELVIDYAFLTDKATPLAVTNHAYFNLRGEGNGDVLGHEIQILADTYAVANDTMTLTGEVRSVEGQANDLRQPVILGERIAGIHLHHGDNYFFQSGRTAEPRLVARVREPESGRVMECLTTEPGVQFYSSAMMEDTETGKHGNYFKHAGLCLETQGCPEGVNQPDTLGDIILRPGTAFTSRTIYRFSAE</sequence>
<dbReference type="EC" id="5.1.3.3" evidence="5"/>
<evidence type="ECO:0000256" key="8">
    <source>
        <dbReference type="PIRSR" id="PIRSR005096-3"/>
    </source>
</evidence>
<dbReference type="PIRSF" id="PIRSF005096">
    <property type="entry name" value="GALM"/>
    <property type="match status" value="1"/>
</dbReference>
<feature type="active site" description="Proton donor" evidence="6">
    <location>
        <position position="180"/>
    </location>
</feature>
<dbReference type="InterPro" id="IPR008183">
    <property type="entry name" value="Aldose_1/G6P_1-epimerase"/>
</dbReference>
<feature type="active site" description="Proton acceptor" evidence="6">
    <location>
        <position position="311"/>
    </location>
</feature>
<proteinExistence type="inferred from homology"/>
<evidence type="ECO:0000256" key="5">
    <source>
        <dbReference type="PIRNR" id="PIRNR005096"/>
    </source>
</evidence>
<dbReference type="UniPathway" id="UPA00242"/>
<gene>
    <name evidence="9" type="ORF">H5P28_13535</name>
</gene>
<keyword evidence="3 5" id="KW-0413">Isomerase</keyword>
<dbReference type="SUPFAM" id="SSF74650">
    <property type="entry name" value="Galactose mutarotase-like"/>
    <property type="match status" value="1"/>
</dbReference>
<dbReference type="AlphaFoldDB" id="A0A842HF91"/>